<feature type="non-terminal residue" evidence="2">
    <location>
        <position position="1"/>
    </location>
</feature>
<feature type="non-terminal residue" evidence="2">
    <location>
        <position position="219"/>
    </location>
</feature>
<sequence length="219" mass="25139">LLVFFSGILGFSSSSGTFLPAKSYTPYLSGLLYIQRLLFLEMALPLREYPTLELSQRPRTKQLERLEVVRKKYMVIGSQSAFEEMISLRSYGRVMARSDSPAFLLRWSEDGQTVHCGDLFHISMTEFRLLSKHIIQQTDMLREELMFGWGRFIDLSGLKDDLKNAEKGFSFVTHQGNNIGNAYLQLCERACSVRRGSLTVKGNWNQKAVFKYIRAEEAL</sequence>
<feature type="chain" id="PRO_5004933135" evidence="1">
    <location>
        <begin position="17"/>
        <end position="219"/>
    </location>
</feature>
<name>W9YWM7_FUSOX</name>
<dbReference type="EMBL" id="JH659555">
    <property type="protein sequence ID" value="EXK23964.1"/>
    <property type="molecule type" value="Genomic_DNA"/>
</dbReference>
<accession>W9YWM7</accession>
<keyword evidence="1" id="KW-0732">Signal</keyword>
<evidence type="ECO:0000313" key="2">
    <source>
        <dbReference type="EMBL" id="EXK23964.1"/>
    </source>
</evidence>
<dbReference type="Proteomes" id="UP000030703">
    <property type="component" value="Unassembled WGS sequence"/>
</dbReference>
<dbReference type="HOGENOM" id="CLU_1098556_0_0_1"/>
<protein>
    <submittedName>
        <fullName evidence="2">Uncharacterized protein</fullName>
    </submittedName>
</protein>
<evidence type="ECO:0000256" key="1">
    <source>
        <dbReference type="SAM" id="SignalP"/>
    </source>
</evidence>
<reference evidence="2" key="1">
    <citation type="submission" date="2012-04" db="EMBL/GenBank/DDBJ databases">
        <title>The Genome Sequence of Fusarium oxysporum melonis.</title>
        <authorList>
            <consortium name="The Broad Institute Genome Sequencing Platform"/>
            <person name="Ma L.-J."/>
            <person name="Gale L.R."/>
            <person name="Schwartz D.C."/>
            <person name="Zhou S."/>
            <person name="Corby-Kistler H."/>
            <person name="Young S.K."/>
            <person name="Zeng Q."/>
            <person name="Gargeya S."/>
            <person name="Fitzgerald M."/>
            <person name="Haas B."/>
            <person name="Abouelleil A."/>
            <person name="Alvarado L."/>
            <person name="Arachchi H.M."/>
            <person name="Berlin A."/>
            <person name="Brown A."/>
            <person name="Chapman S.B."/>
            <person name="Chen Z."/>
            <person name="Dunbar C."/>
            <person name="Freedman E."/>
            <person name="Gearin G."/>
            <person name="Goldberg J."/>
            <person name="Griggs A."/>
            <person name="Gujja S."/>
            <person name="Heiman D."/>
            <person name="Howarth C."/>
            <person name="Larson L."/>
            <person name="Lui A."/>
            <person name="MacDonald P.J.P."/>
            <person name="Montmayeur A."/>
            <person name="Murphy C."/>
            <person name="Neiman D."/>
            <person name="Pearson M."/>
            <person name="Priest M."/>
            <person name="Roberts A."/>
            <person name="Saif S."/>
            <person name="Shea T."/>
            <person name="Shenoy N."/>
            <person name="Sisk P."/>
            <person name="Stolte C."/>
            <person name="Sykes S."/>
            <person name="Wortman J."/>
            <person name="Nusbaum C."/>
            <person name="Birren B."/>
        </authorList>
    </citation>
    <scope>NUCLEOTIDE SEQUENCE</scope>
    <source>
        <strain evidence="2">26406</strain>
    </source>
</reference>
<dbReference type="AlphaFoldDB" id="W9YWM7"/>
<organism evidence="2">
    <name type="scientific">Fusarium oxysporum f. sp. melonis 26406</name>
    <dbReference type="NCBI Taxonomy" id="1089452"/>
    <lineage>
        <taxon>Eukaryota</taxon>
        <taxon>Fungi</taxon>
        <taxon>Dikarya</taxon>
        <taxon>Ascomycota</taxon>
        <taxon>Pezizomycotina</taxon>
        <taxon>Sordariomycetes</taxon>
        <taxon>Hypocreomycetidae</taxon>
        <taxon>Hypocreales</taxon>
        <taxon>Nectriaceae</taxon>
        <taxon>Fusarium</taxon>
        <taxon>Fusarium oxysporum species complex</taxon>
    </lineage>
</organism>
<feature type="signal peptide" evidence="1">
    <location>
        <begin position="1"/>
        <end position="16"/>
    </location>
</feature>
<proteinExistence type="predicted"/>
<gene>
    <name evidence="2" type="ORF">FOMG_19291</name>
</gene>
<reference evidence="2" key="2">
    <citation type="submission" date="2012-05" db="EMBL/GenBank/DDBJ databases">
        <title>Annotation of the Genome Sequence of Fusarium oxysporum f. sp. melonis 26406.</title>
        <authorList>
            <consortium name="The Broad Institute Genomics Platform"/>
            <person name="Ma L.-J."/>
            <person name="Corby-Kistler H."/>
            <person name="Broz K."/>
            <person name="Gale L.R."/>
            <person name="Jonkers W."/>
            <person name="O'Donnell K."/>
            <person name="Ploetz R."/>
            <person name="Steinberg C."/>
            <person name="Schwartz D.C."/>
            <person name="VanEtten H."/>
            <person name="Zhou S."/>
            <person name="Young S.K."/>
            <person name="Zeng Q."/>
            <person name="Gargeya S."/>
            <person name="Fitzgerald M."/>
            <person name="Abouelleil A."/>
            <person name="Alvarado L."/>
            <person name="Chapman S.B."/>
            <person name="Gainer-Dewar J."/>
            <person name="Goldberg J."/>
            <person name="Griggs A."/>
            <person name="Gujja S."/>
            <person name="Hansen M."/>
            <person name="Howarth C."/>
            <person name="Imamovic A."/>
            <person name="Ireland A."/>
            <person name="Larimer J."/>
            <person name="McCowan C."/>
            <person name="Murphy C."/>
            <person name="Pearson M."/>
            <person name="Poon T.W."/>
            <person name="Priest M."/>
            <person name="Roberts A."/>
            <person name="Saif S."/>
            <person name="Shea T."/>
            <person name="Sykes S."/>
            <person name="Wortman J."/>
            <person name="Nusbaum C."/>
            <person name="Birren B."/>
        </authorList>
    </citation>
    <scope>NUCLEOTIDE SEQUENCE</scope>
    <source>
        <strain evidence="2">26406</strain>
    </source>
</reference>
<dbReference type="VEuPathDB" id="FungiDB:FOMG_19291"/>